<dbReference type="AlphaFoldDB" id="A0A0B0IEM9"/>
<name>A0A0B0IEM9_9BACI</name>
<evidence type="ECO:0000313" key="2">
    <source>
        <dbReference type="EMBL" id="KHF39755.1"/>
    </source>
</evidence>
<feature type="domain" description="Flagellar Assembly Protein A N-terminal region" evidence="1">
    <location>
        <begin position="9"/>
        <end position="178"/>
    </location>
</feature>
<organism evidence="2 3">
    <name type="scientific">Halalkalibacter okhensis</name>
    <dbReference type="NCBI Taxonomy" id="333138"/>
    <lineage>
        <taxon>Bacteria</taxon>
        <taxon>Bacillati</taxon>
        <taxon>Bacillota</taxon>
        <taxon>Bacilli</taxon>
        <taxon>Bacillales</taxon>
        <taxon>Bacillaceae</taxon>
        <taxon>Halalkalibacter</taxon>
    </lineage>
</organism>
<accession>A0A0B0IEM9</accession>
<dbReference type="Proteomes" id="UP000030832">
    <property type="component" value="Unassembled WGS sequence"/>
</dbReference>
<protein>
    <recommendedName>
        <fullName evidence="1">Flagellar Assembly Protein A N-terminal region domain-containing protein</fullName>
    </recommendedName>
</protein>
<proteinExistence type="predicted"/>
<dbReference type="OrthoDB" id="9816426at2"/>
<comment type="caution">
    <text evidence="2">The sequence shown here is derived from an EMBL/GenBank/DDBJ whole genome shotgun (WGS) entry which is preliminary data.</text>
</comment>
<dbReference type="InterPro" id="IPR046865">
    <property type="entry name" value="FapA_b_solenoid"/>
</dbReference>
<dbReference type="RefSeq" id="WP_034629602.1">
    <property type="nucleotide sequence ID" value="NZ_JRJU01000015.1"/>
</dbReference>
<dbReference type="PANTHER" id="PTHR38032:SF1">
    <property type="entry name" value="RNA-BINDING PROTEIN KHPB N-TERMINAL DOMAIN-CONTAINING PROTEIN"/>
    <property type="match status" value="1"/>
</dbReference>
<dbReference type="eggNOG" id="COG1315">
    <property type="taxonomic scope" value="Bacteria"/>
</dbReference>
<dbReference type="InterPro" id="IPR005646">
    <property type="entry name" value="FapA"/>
</dbReference>
<dbReference type="Pfam" id="PF20250">
    <property type="entry name" value="FapA_N"/>
    <property type="match status" value="1"/>
</dbReference>
<dbReference type="PANTHER" id="PTHR38032">
    <property type="entry name" value="POLYMERASE-RELATED"/>
    <property type="match status" value="1"/>
</dbReference>
<dbReference type="Pfam" id="PF03961">
    <property type="entry name" value="FapA"/>
    <property type="match status" value="1"/>
</dbReference>
<reference evidence="2 3" key="1">
    <citation type="submission" date="2014-09" db="EMBL/GenBank/DDBJ databases">
        <title>Genome sequencing and annotation of Bacillus Okhensis strain Kh10-101T.</title>
        <authorList>
            <person name="Prakash J.S."/>
        </authorList>
    </citation>
    <scope>NUCLEOTIDE SEQUENCE [LARGE SCALE GENOMIC DNA]</scope>
    <source>
        <strain evidence="3">Kh10-101T</strain>
    </source>
</reference>
<gene>
    <name evidence="2" type="ORF">LQ50_13015</name>
</gene>
<keyword evidence="3" id="KW-1185">Reference proteome</keyword>
<evidence type="ECO:0000259" key="1">
    <source>
        <dbReference type="Pfam" id="PF20250"/>
    </source>
</evidence>
<dbReference type="InterPro" id="IPR046866">
    <property type="entry name" value="FapA_N"/>
</dbReference>
<evidence type="ECO:0000313" key="3">
    <source>
        <dbReference type="Proteomes" id="UP000030832"/>
    </source>
</evidence>
<dbReference type="STRING" id="333138.LQ50_13015"/>
<dbReference type="EMBL" id="JRJU01000015">
    <property type="protein sequence ID" value="KHF39755.1"/>
    <property type="molecule type" value="Genomic_DNA"/>
</dbReference>
<sequence length="459" mass="50938">MNDLEQFYEVTVSRDKMKAFIIEHTKMPKHMELTSAAFVQFLTEKGVTSGIDYTKIENLTTRNENVTKRVVIASGKQAIAGSNAYLQPLLPHKKDCLIESVSQMNLKDFLTIPSVSDGDIIGKKVKATIGERGFNVCGEAIEPIPGRDFTLYEGKNTRIEENEQALYSLIDGQISIDRNTIHVHPTFEVNGDLSMKTGNISFVGNVNIRGNVPSGFAVEAGGDIRVSGTVESATLRAGGSVFIGAGIVGQNHSLIEAAGMVQTTFINEGTVRANGQIEVNQAILHSDCTTDEQIICVGGKGLIVGGSLSAKKHIIANEIGNEMQTKTELFIGLHEQEINDRREKENELTRIKDEFMKLGKLLKLYIEKEKQSGELTNKEKLMKLRVLNSLQLVKKQMRELEQLQQGQLEQQELLGFVKSNRMIYPNVNVQFGKYRRNLISTYHQPCISLVDNEIVIKGV</sequence>